<feature type="chain" id="PRO_5003381336" description="Hemin receptor" evidence="1">
    <location>
        <begin position="34"/>
        <end position="529"/>
    </location>
</feature>
<dbReference type="Proteomes" id="UP000002772">
    <property type="component" value="Unassembled WGS sequence"/>
</dbReference>
<organism evidence="2 3">
    <name type="scientific">Hallella multisaccharivorax DSM 17128</name>
    <dbReference type="NCBI Taxonomy" id="688246"/>
    <lineage>
        <taxon>Bacteria</taxon>
        <taxon>Pseudomonadati</taxon>
        <taxon>Bacteroidota</taxon>
        <taxon>Bacteroidia</taxon>
        <taxon>Bacteroidales</taxon>
        <taxon>Prevotellaceae</taxon>
        <taxon>Hallella</taxon>
    </lineage>
</organism>
<dbReference type="AlphaFoldDB" id="F8NBY6"/>
<reference evidence="3" key="1">
    <citation type="journal article" date="2011" name="Stand. Genomic Sci.">
        <title>Non-contiguous finished genome sequence of the opportunistic oral pathogen Prevotella multisaccharivorax type strain (PPPA20).</title>
        <authorList>
            <person name="Pati A."/>
            <person name="Gronow S."/>
            <person name="Lu M."/>
            <person name="Lapidus A."/>
            <person name="Nolan M."/>
            <person name="Lucas S."/>
            <person name="Hammon N."/>
            <person name="Deshpande S."/>
            <person name="Cheng J.F."/>
            <person name="Tapia R."/>
            <person name="Han C."/>
            <person name="Goodwin L."/>
            <person name="Pitluck S."/>
            <person name="Liolios K."/>
            <person name="Pagani I."/>
            <person name="Mavromatis K."/>
            <person name="Mikhailova N."/>
            <person name="Huntemann M."/>
            <person name="Chen A."/>
            <person name="Palaniappan K."/>
            <person name="Land M."/>
            <person name="Hauser L."/>
            <person name="Detter J.C."/>
            <person name="Brambilla E.M."/>
            <person name="Rohde M."/>
            <person name="Goker M."/>
            <person name="Woyke T."/>
            <person name="Bristow J."/>
            <person name="Eisen J.A."/>
            <person name="Markowitz V."/>
            <person name="Hugenholtz P."/>
            <person name="Kyrpides N.C."/>
            <person name="Klenk H.P."/>
            <person name="Ivanova N."/>
        </authorList>
    </citation>
    <scope>NUCLEOTIDE SEQUENCE [LARGE SCALE GENOMIC DNA]</scope>
    <source>
        <strain evidence="3">DSM 17128</strain>
    </source>
</reference>
<dbReference type="EMBL" id="GL945017">
    <property type="protein sequence ID" value="EGN56953.1"/>
    <property type="molecule type" value="Genomic_DNA"/>
</dbReference>
<evidence type="ECO:0000256" key="1">
    <source>
        <dbReference type="SAM" id="SignalP"/>
    </source>
</evidence>
<name>F8NBY6_9BACT</name>
<dbReference type="SUPFAM" id="SSF56935">
    <property type="entry name" value="Porins"/>
    <property type="match status" value="1"/>
</dbReference>
<dbReference type="STRING" id="688246.Premu_1540"/>
<evidence type="ECO:0000313" key="3">
    <source>
        <dbReference type="Proteomes" id="UP000002772"/>
    </source>
</evidence>
<dbReference type="eggNOG" id="COG2067">
    <property type="taxonomic scope" value="Bacteria"/>
</dbReference>
<gene>
    <name evidence="2" type="ORF">Premu_1540</name>
</gene>
<evidence type="ECO:0008006" key="4">
    <source>
        <dbReference type="Google" id="ProtNLM"/>
    </source>
</evidence>
<proteinExistence type="predicted"/>
<keyword evidence="3" id="KW-1185">Reference proteome</keyword>
<protein>
    <recommendedName>
        <fullName evidence="4">Hemin receptor</fullName>
    </recommendedName>
</protein>
<keyword evidence="1" id="KW-0732">Signal</keyword>
<sequence length="529" mass="59264">MSNIYFFNERITMKTQYFLSLAMAGILSIPAAAQETYQDTKLMENELNGTARYVGMGGAMEALGADLSTMQSNPAGIGLFRKSQFALSGGLVSQSGDNSKKNWGLDLKGDATNASFDQAGFVWASRTGRNSWLNLGFNFHKSRNFDQILSTANKLDNASLNKLSAAKYANGLGGKGSMAWNAVDNSYATLLANDKSPMKYYNATSFVFGQYQKGYIGEYDFNVSGNLNNRVFLGATFGLHDVNYRSNKLYVEDDATGALSDNYEQLKIDGTGFDIKFGAIFRPIAESPFRIGVYANTPVFYDLTMHSAYDLTFAPVKENNQQARKADYDYKVYTPWKFGVSLGQTVGNYLAMGFTYEYQKYGAIDNRINDNDSYYDYWSDSYYTDSNSDDAMNNDTELNLKSVHLLKLGLEYKPVPEFAVRLGYNYMSPQFNKRAHRDGSLQSPGVGYATSADYTNWKATNRVTLGIGYSYKNFFADAAYQYSCTNGDFYPFMSYYSDDKAKSQYNNIADATKVSFNRHQAIFTIGYKF</sequence>
<evidence type="ECO:0000313" key="2">
    <source>
        <dbReference type="EMBL" id="EGN56953.1"/>
    </source>
</evidence>
<feature type="signal peptide" evidence="1">
    <location>
        <begin position="1"/>
        <end position="33"/>
    </location>
</feature>
<dbReference type="HOGENOM" id="CLU_034649_0_0_10"/>
<accession>F8NBY6</accession>
<dbReference type="Gene3D" id="2.40.160.60">
    <property type="entry name" value="Outer membrane protein transport protein (OMPP1/FadL/TodX)"/>
    <property type="match status" value="1"/>
</dbReference>